<evidence type="ECO:0000313" key="7">
    <source>
        <dbReference type="Proteomes" id="UP000000683"/>
    </source>
</evidence>
<dbReference type="AlphaFoldDB" id="F5Z464"/>
<proteinExistence type="inferred from homology"/>
<dbReference type="SUPFAM" id="SSF56281">
    <property type="entry name" value="Metallo-hydrolase/oxidoreductase"/>
    <property type="match status" value="1"/>
</dbReference>
<evidence type="ECO:0000313" key="6">
    <source>
        <dbReference type="EMBL" id="AEF02646.1"/>
    </source>
</evidence>
<feature type="signal peptide" evidence="5">
    <location>
        <begin position="1"/>
        <end position="18"/>
    </location>
</feature>
<dbReference type="GO" id="GO:0004115">
    <property type="term" value="F:3',5'-cyclic-AMP phosphodiesterase activity"/>
    <property type="evidence" value="ECO:0007669"/>
    <property type="project" value="UniProtKB-UniRule"/>
</dbReference>
<dbReference type="GO" id="GO:1902660">
    <property type="term" value="P:negative regulation of glucose mediated signaling pathway"/>
    <property type="evidence" value="ECO:0007669"/>
    <property type="project" value="TreeGrafter"/>
</dbReference>
<dbReference type="PRINTS" id="PR00388">
    <property type="entry name" value="PDIESTERASE2"/>
</dbReference>
<accession>F5Z464</accession>
<dbReference type="GO" id="GO:0047555">
    <property type="term" value="F:3',5'-cyclic-GMP phosphodiesterase activity"/>
    <property type="evidence" value="ECO:0007669"/>
    <property type="project" value="TreeGrafter"/>
</dbReference>
<dbReference type="KEGG" id="alt:ambt_05510"/>
<evidence type="ECO:0000256" key="3">
    <source>
        <dbReference type="ARBA" id="ARBA00025762"/>
    </source>
</evidence>
<dbReference type="eggNOG" id="COG5212">
    <property type="taxonomic scope" value="Bacteria"/>
</dbReference>
<dbReference type="PANTHER" id="PTHR28283:SF1">
    <property type="entry name" value="3',5'-CYCLIC-NUCLEOTIDE PHOSPHODIESTERASE 1"/>
    <property type="match status" value="1"/>
</dbReference>
<name>F5Z464_ALTNA</name>
<organism evidence="6 7">
    <name type="scientific">Alteromonas naphthalenivorans</name>
    <dbReference type="NCBI Taxonomy" id="715451"/>
    <lineage>
        <taxon>Bacteria</taxon>
        <taxon>Pseudomonadati</taxon>
        <taxon>Pseudomonadota</taxon>
        <taxon>Gammaproteobacteria</taxon>
        <taxon>Alteromonadales</taxon>
        <taxon>Alteromonadaceae</taxon>
        <taxon>Alteromonas/Salinimonas group</taxon>
        <taxon>Alteromonas</taxon>
    </lineage>
</organism>
<dbReference type="PROSITE" id="PS51257">
    <property type="entry name" value="PROKAR_LIPOPROTEIN"/>
    <property type="match status" value="1"/>
</dbReference>
<dbReference type="RefSeq" id="WP_013783586.1">
    <property type="nucleotide sequence ID" value="NC_015554.1"/>
</dbReference>
<dbReference type="Proteomes" id="UP000000683">
    <property type="component" value="Chromosome"/>
</dbReference>
<dbReference type="GO" id="GO:0006198">
    <property type="term" value="P:cAMP catabolic process"/>
    <property type="evidence" value="ECO:0007669"/>
    <property type="project" value="UniProtKB-UniRule"/>
</dbReference>
<feature type="chain" id="PRO_5003330210" evidence="5">
    <location>
        <begin position="19"/>
        <end position="355"/>
    </location>
</feature>
<dbReference type="EMBL" id="CP002339">
    <property type="protein sequence ID" value="AEF02646.1"/>
    <property type="molecule type" value="Genomic_DNA"/>
</dbReference>
<dbReference type="InterPro" id="IPR000396">
    <property type="entry name" value="Pdiesterase2"/>
</dbReference>
<dbReference type="Pfam" id="PF02112">
    <property type="entry name" value="PDEase_II"/>
    <property type="match status" value="1"/>
</dbReference>
<comment type="similarity">
    <text evidence="3 4">Belongs to the cyclic nucleotide phosphodiesterase class-II family.</text>
</comment>
<dbReference type="InterPro" id="IPR024225">
    <property type="entry name" value="cAMP-PdiesteraseII_CS"/>
</dbReference>
<protein>
    <submittedName>
        <fullName evidence="6">3',5'-cyclic-nucleotide phosphodiesterase</fullName>
    </submittedName>
</protein>
<dbReference type="PIRSF" id="PIRSF000962">
    <property type="entry name" value="Cyc_nuc_PDEase"/>
    <property type="match status" value="1"/>
</dbReference>
<evidence type="ECO:0000256" key="5">
    <source>
        <dbReference type="SAM" id="SignalP"/>
    </source>
</evidence>
<keyword evidence="2 4" id="KW-0114">cAMP</keyword>
<dbReference type="InterPro" id="IPR036866">
    <property type="entry name" value="RibonucZ/Hydroxyglut_hydro"/>
</dbReference>
<dbReference type="PROSITE" id="PS00607">
    <property type="entry name" value="PDEASE_II"/>
    <property type="match status" value="1"/>
</dbReference>
<sequence length="355" mass="39344">MKFISTLLLVLIVSGCQAHQNAQEHSQNQNQNLKQAQQDIQTSISTVSPAFELITLGDTGGIEDGNLSSFLLRSIQDENFISLDAGSLVNGINVALENNAFDSLTTTPDPALNPNGNILHHHVKAYLLSHGHLDHVAGLLIASPDDSSKPIYALSSVNQTMSDTYFNWQAWANFTNRGIAPKLNKYDVIDLALEEPVEIKDTALTVTPFSLSHPLESTAFVIEHNNDMFVYFGDTGPDEVEKQGKLDAVWRYLAKQMQHKTLRGISIEVSFDNTRPDNLLFGHLTPKWLMQELTKFHGLVEDKEQLSNMKVIISHIKYSLKRGTDPRAVIAQELESANALGFNFILAKQGQVLAL</sequence>
<evidence type="ECO:0000256" key="2">
    <source>
        <dbReference type="ARBA" id="ARBA00023149"/>
    </source>
</evidence>
<gene>
    <name evidence="6" type="ordered locus">ambt_05510</name>
</gene>
<evidence type="ECO:0000256" key="4">
    <source>
        <dbReference type="PIRNR" id="PIRNR000962"/>
    </source>
</evidence>
<reference evidence="6 7" key="1">
    <citation type="journal article" date="2011" name="J. Bacteriol.">
        <title>Complete genome sequence of the polycyclic aromatic hydrocarbon-degrading bacterium Alteromonas sp. strain SN2.</title>
        <authorList>
            <person name="Jin H.M."/>
            <person name="Jeong H."/>
            <person name="Moon E.J."/>
            <person name="Math R.K."/>
            <person name="Lee K."/>
            <person name="Kim H.J."/>
            <person name="Jeon C.O."/>
            <person name="Oh T.K."/>
            <person name="Kim J.F."/>
        </authorList>
    </citation>
    <scope>NUCLEOTIDE SEQUENCE [LARGE SCALE GENOMIC DNA]</scope>
    <source>
        <strain evidence="7">JCM 17741 / KACC 18427 / KCTC 11700BP / SN2</strain>
    </source>
</reference>
<keyword evidence="1 4" id="KW-0378">Hydrolase</keyword>
<evidence type="ECO:0000256" key="1">
    <source>
        <dbReference type="ARBA" id="ARBA00022801"/>
    </source>
</evidence>
<dbReference type="PANTHER" id="PTHR28283">
    <property type="entry name" value="3',5'-CYCLIC-NUCLEOTIDE PHOSPHODIESTERASE 1"/>
    <property type="match status" value="1"/>
</dbReference>
<dbReference type="HOGENOM" id="CLU_016658_2_0_6"/>
<keyword evidence="5" id="KW-0732">Signal</keyword>
<dbReference type="CDD" id="cd07735">
    <property type="entry name" value="class_II_PDE_MBL-fold"/>
    <property type="match status" value="1"/>
</dbReference>
<dbReference type="Gene3D" id="3.60.15.10">
    <property type="entry name" value="Ribonuclease Z/Hydroxyacylglutathione hydrolase-like"/>
    <property type="match status" value="1"/>
</dbReference>
<keyword evidence="7" id="KW-1185">Reference proteome</keyword>